<evidence type="ECO:0000313" key="1">
    <source>
        <dbReference type="EMBL" id="KAF2234291.1"/>
    </source>
</evidence>
<protein>
    <submittedName>
        <fullName evidence="1">Surface layer protein</fullName>
    </submittedName>
</protein>
<dbReference type="InterPro" id="IPR011048">
    <property type="entry name" value="Haem_d1_sf"/>
</dbReference>
<proteinExistence type="predicted"/>
<sequence>MNDATLAVVSQSGESLSFFDVLSGTRTGHLTGLISEPHELCFDARTNLLYVSHAYEHGWYRQHGSDCHEVSVVDCNQKQVVEVIDISPAKGPHYLVLDQKREILYVSVEGGLSDTNESGGIIGICLKTRKVIKSIGSGWATHWFVMTPDGTKAYTCNKEADFVSVIDLLEEKMVAKISLPGGCEQPAISKSGKLAYFPTPTVPFGDSKQPNEPSIQIIDTVSDKVVKSIALDALALTIHVDSQDRLLVGQYRISKSTSSDSQTFGKVAPLNGTLAVFTSKDEGYQQIASLEVGKVPLTILSSPDGKRAFVSNISSGTVTVVNLISMTVERNLEIDTVPRRDKKLHQGAHGLALIP</sequence>
<dbReference type="AlphaFoldDB" id="A0A6A6H915"/>
<dbReference type="PANTHER" id="PTHR47197">
    <property type="entry name" value="PROTEIN NIRF"/>
    <property type="match status" value="1"/>
</dbReference>
<reference evidence="1" key="1">
    <citation type="journal article" date="2020" name="Stud. Mycol.">
        <title>101 Dothideomycetes genomes: a test case for predicting lifestyles and emergence of pathogens.</title>
        <authorList>
            <person name="Haridas S."/>
            <person name="Albert R."/>
            <person name="Binder M."/>
            <person name="Bloem J."/>
            <person name="Labutti K."/>
            <person name="Salamov A."/>
            <person name="Andreopoulos B."/>
            <person name="Baker S."/>
            <person name="Barry K."/>
            <person name="Bills G."/>
            <person name="Bluhm B."/>
            <person name="Cannon C."/>
            <person name="Castanera R."/>
            <person name="Culley D."/>
            <person name="Daum C."/>
            <person name="Ezra D."/>
            <person name="Gonzalez J."/>
            <person name="Henrissat B."/>
            <person name="Kuo A."/>
            <person name="Liang C."/>
            <person name="Lipzen A."/>
            <person name="Lutzoni F."/>
            <person name="Magnuson J."/>
            <person name="Mondo S."/>
            <person name="Nolan M."/>
            <person name="Ohm R."/>
            <person name="Pangilinan J."/>
            <person name="Park H.-J."/>
            <person name="Ramirez L."/>
            <person name="Alfaro M."/>
            <person name="Sun H."/>
            <person name="Tritt A."/>
            <person name="Yoshinaga Y."/>
            <person name="Zwiers L.-H."/>
            <person name="Turgeon B."/>
            <person name="Goodwin S."/>
            <person name="Spatafora J."/>
            <person name="Crous P."/>
            <person name="Grigoriev I."/>
        </authorList>
    </citation>
    <scope>NUCLEOTIDE SEQUENCE</scope>
    <source>
        <strain evidence="1">Tuck. ex Michener</strain>
    </source>
</reference>
<accession>A0A6A6H915</accession>
<dbReference type="Gene3D" id="2.130.10.10">
    <property type="entry name" value="YVTN repeat-like/Quinoprotein amine dehydrogenase"/>
    <property type="match status" value="2"/>
</dbReference>
<dbReference type="OrthoDB" id="3875785at2759"/>
<name>A0A6A6H915_VIRVR</name>
<dbReference type="EMBL" id="ML991799">
    <property type="protein sequence ID" value="KAF2234291.1"/>
    <property type="molecule type" value="Genomic_DNA"/>
</dbReference>
<dbReference type="InterPro" id="IPR051200">
    <property type="entry name" value="Host-pathogen_enzymatic-act"/>
</dbReference>
<dbReference type="SUPFAM" id="SSF51004">
    <property type="entry name" value="C-terminal (heme d1) domain of cytochrome cd1-nitrite reductase"/>
    <property type="match status" value="2"/>
</dbReference>
<organism evidence="1 2">
    <name type="scientific">Viridothelium virens</name>
    <name type="common">Speckled blister lichen</name>
    <name type="synonym">Trypethelium virens</name>
    <dbReference type="NCBI Taxonomy" id="1048519"/>
    <lineage>
        <taxon>Eukaryota</taxon>
        <taxon>Fungi</taxon>
        <taxon>Dikarya</taxon>
        <taxon>Ascomycota</taxon>
        <taxon>Pezizomycotina</taxon>
        <taxon>Dothideomycetes</taxon>
        <taxon>Dothideomycetes incertae sedis</taxon>
        <taxon>Trypetheliales</taxon>
        <taxon>Trypetheliaceae</taxon>
        <taxon>Viridothelium</taxon>
    </lineage>
</organism>
<dbReference type="InterPro" id="IPR015943">
    <property type="entry name" value="WD40/YVTN_repeat-like_dom_sf"/>
</dbReference>
<evidence type="ECO:0000313" key="2">
    <source>
        <dbReference type="Proteomes" id="UP000800092"/>
    </source>
</evidence>
<dbReference type="Proteomes" id="UP000800092">
    <property type="component" value="Unassembled WGS sequence"/>
</dbReference>
<keyword evidence="2" id="KW-1185">Reference proteome</keyword>
<gene>
    <name evidence="1" type="ORF">EV356DRAFT_446847</name>
</gene>
<dbReference type="PANTHER" id="PTHR47197:SF3">
    <property type="entry name" value="DIHYDRO-HEME D1 DEHYDROGENASE"/>
    <property type="match status" value="1"/>
</dbReference>